<dbReference type="InterPro" id="IPR007526">
    <property type="entry name" value="SWIRM"/>
</dbReference>
<evidence type="ECO:0000256" key="16">
    <source>
        <dbReference type="SAM" id="MobiDB-lite"/>
    </source>
</evidence>
<dbReference type="GO" id="GO:0006325">
    <property type="term" value="P:chromatin organization"/>
    <property type="evidence" value="ECO:0007669"/>
    <property type="project" value="UniProtKB-KW"/>
</dbReference>
<evidence type="ECO:0000256" key="15">
    <source>
        <dbReference type="ARBA" id="ARBA00032256"/>
    </source>
</evidence>
<dbReference type="InterPro" id="IPR017930">
    <property type="entry name" value="Myb_dom"/>
</dbReference>
<name>A0A3B3UIV8_9TELE</name>
<dbReference type="SUPFAM" id="SSF102712">
    <property type="entry name" value="JAB1/MPN domain"/>
    <property type="match status" value="1"/>
</dbReference>
<dbReference type="GO" id="GO:0046872">
    <property type="term" value="F:metal ion binding"/>
    <property type="evidence" value="ECO:0007669"/>
    <property type="project" value="UniProtKB-KW"/>
</dbReference>
<proteinExistence type="inferred from homology"/>
<dbReference type="GO" id="GO:0003677">
    <property type="term" value="F:DNA binding"/>
    <property type="evidence" value="ECO:0007669"/>
    <property type="project" value="UniProtKB-KW"/>
</dbReference>
<dbReference type="InterPro" id="IPR001005">
    <property type="entry name" value="SANT/Myb"/>
</dbReference>
<keyword evidence="7" id="KW-0862">Zinc</keyword>
<evidence type="ECO:0000313" key="23">
    <source>
        <dbReference type="Proteomes" id="UP000261500"/>
    </source>
</evidence>
<dbReference type="CDD" id="cd00167">
    <property type="entry name" value="SANT"/>
    <property type="match status" value="1"/>
</dbReference>
<feature type="compositionally biased region" description="Polar residues" evidence="16">
    <location>
        <begin position="174"/>
        <end position="186"/>
    </location>
</feature>
<evidence type="ECO:0000313" key="22">
    <source>
        <dbReference type="Ensembl" id="ENSPLAP00000012666.1"/>
    </source>
</evidence>
<dbReference type="PROSITE" id="PS51293">
    <property type="entry name" value="SANT"/>
    <property type="match status" value="1"/>
</dbReference>
<feature type="domain" description="SANT" evidence="20">
    <location>
        <begin position="64"/>
        <end position="115"/>
    </location>
</feature>
<feature type="domain" description="Myb-like" evidence="17">
    <location>
        <begin position="61"/>
        <end position="111"/>
    </location>
</feature>
<accession>A0A3B3UIV8</accession>
<comment type="similarity">
    <text evidence="2">Belongs to the peptidase M67A family. MYSM1 subfamily.</text>
</comment>
<keyword evidence="9" id="KW-0805">Transcription regulation</keyword>
<dbReference type="GO" id="GO:0008237">
    <property type="term" value="F:metallopeptidase activity"/>
    <property type="evidence" value="ECO:0007669"/>
    <property type="project" value="UniProtKB-KW"/>
</dbReference>
<dbReference type="Gene3D" id="1.10.10.60">
    <property type="entry name" value="Homeodomain-like"/>
    <property type="match status" value="1"/>
</dbReference>
<feature type="compositionally biased region" description="Basic and acidic residues" evidence="16">
    <location>
        <begin position="191"/>
        <end position="207"/>
    </location>
</feature>
<evidence type="ECO:0000256" key="1">
    <source>
        <dbReference type="ARBA" id="ARBA00004123"/>
    </source>
</evidence>
<dbReference type="GO" id="GO:0006508">
    <property type="term" value="P:proteolysis"/>
    <property type="evidence" value="ECO:0007669"/>
    <property type="project" value="UniProtKB-KW"/>
</dbReference>
<dbReference type="FunFam" id="1.10.10.60:FF:000151">
    <property type="entry name" value="histone H2A deubiquitinase MYSM1 isoform X2"/>
    <property type="match status" value="1"/>
</dbReference>
<dbReference type="Ensembl" id="ENSPLAT00000020426.1">
    <property type="protein sequence ID" value="ENSPLAP00000012666.1"/>
    <property type="gene ID" value="ENSPLAG00000016115.1"/>
</dbReference>
<keyword evidence="12" id="KW-0010">Activator</keyword>
<dbReference type="SMART" id="SM00717">
    <property type="entry name" value="SANT"/>
    <property type="match status" value="1"/>
</dbReference>
<evidence type="ECO:0000256" key="4">
    <source>
        <dbReference type="ARBA" id="ARBA00022723"/>
    </source>
</evidence>
<feature type="domain" description="MPN" evidence="18">
    <location>
        <begin position="451"/>
        <end position="584"/>
    </location>
</feature>
<evidence type="ECO:0000259" key="17">
    <source>
        <dbReference type="PROSITE" id="PS50090"/>
    </source>
</evidence>
<evidence type="ECO:0000259" key="21">
    <source>
        <dbReference type="PROSITE" id="PS51294"/>
    </source>
</evidence>
<feature type="domain" description="SWIRM" evidence="19">
    <location>
        <begin position="260"/>
        <end position="356"/>
    </location>
</feature>
<dbReference type="Pfam" id="PF00249">
    <property type="entry name" value="Myb_DNA-binding"/>
    <property type="match status" value="1"/>
</dbReference>
<dbReference type="InterPro" id="IPR037518">
    <property type="entry name" value="MPN"/>
</dbReference>
<evidence type="ECO:0000256" key="11">
    <source>
        <dbReference type="ARBA" id="ARBA00023125"/>
    </source>
</evidence>
<organism evidence="22 23">
    <name type="scientific">Poecilia latipinna</name>
    <name type="common">sailfin molly</name>
    <dbReference type="NCBI Taxonomy" id="48699"/>
    <lineage>
        <taxon>Eukaryota</taxon>
        <taxon>Metazoa</taxon>
        <taxon>Chordata</taxon>
        <taxon>Craniata</taxon>
        <taxon>Vertebrata</taxon>
        <taxon>Euteleostomi</taxon>
        <taxon>Actinopterygii</taxon>
        <taxon>Neopterygii</taxon>
        <taxon>Teleostei</taxon>
        <taxon>Neoteleostei</taxon>
        <taxon>Acanthomorphata</taxon>
        <taxon>Ovalentaria</taxon>
        <taxon>Atherinomorphae</taxon>
        <taxon>Cyprinodontiformes</taxon>
        <taxon>Poeciliidae</taxon>
        <taxon>Poeciliinae</taxon>
        <taxon>Poecilia</taxon>
    </lineage>
</organism>
<evidence type="ECO:0000256" key="10">
    <source>
        <dbReference type="ARBA" id="ARBA00023049"/>
    </source>
</evidence>
<evidence type="ECO:0000256" key="6">
    <source>
        <dbReference type="ARBA" id="ARBA00022801"/>
    </source>
</evidence>
<keyword evidence="5" id="KW-0833">Ubl conjugation pathway</keyword>
<dbReference type="PANTHER" id="PTHR10410">
    <property type="entry name" value="EUKARYOTIC TRANSLATION INITIATION FACTOR 3 -RELATED"/>
    <property type="match status" value="1"/>
</dbReference>
<evidence type="ECO:0000256" key="14">
    <source>
        <dbReference type="ARBA" id="ARBA00023242"/>
    </source>
</evidence>
<evidence type="ECO:0000256" key="13">
    <source>
        <dbReference type="ARBA" id="ARBA00023163"/>
    </source>
</evidence>
<keyword evidence="14" id="KW-0539">Nucleus</keyword>
<protein>
    <recommendedName>
        <fullName evidence="15">Myb-like, SWIRM and MPN domain-containing protein 1</fullName>
    </recommendedName>
</protein>
<keyword evidence="11" id="KW-0238">DNA-binding</keyword>
<evidence type="ECO:0000259" key="20">
    <source>
        <dbReference type="PROSITE" id="PS51293"/>
    </source>
</evidence>
<reference evidence="22" key="2">
    <citation type="submission" date="2025-09" db="UniProtKB">
        <authorList>
            <consortium name="Ensembl"/>
        </authorList>
    </citation>
    <scope>IDENTIFICATION</scope>
</reference>
<dbReference type="Gene3D" id="3.40.140.10">
    <property type="entry name" value="Cytidine Deaminase, domain 2"/>
    <property type="match status" value="1"/>
</dbReference>
<evidence type="ECO:0000259" key="18">
    <source>
        <dbReference type="PROSITE" id="PS50249"/>
    </source>
</evidence>
<dbReference type="Pfam" id="PF01398">
    <property type="entry name" value="JAB"/>
    <property type="match status" value="1"/>
</dbReference>
<keyword evidence="3" id="KW-0645">Protease</keyword>
<keyword evidence="4" id="KW-0479">Metal-binding</keyword>
<dbReference type="PROSITE" id="PS50090">
    <property type="entry name" value="MYB_LIKE"/>
    <property type="match status" value="1"/>
</dbReference>
<evidence type="ECO:0000256" key="9">
    <source>
        <dbReference type="ARBA" id="ARBA00023015"/>
    </source>
</evidence>
<dbReference type="Pfam" id="PF04433">
    <property type="entry name" value="SWIRM"/>
    <property type="match status" value="1"/>
</dbReference>
<feature type="region of interest" description="Disordered" evidence="16">
    <location>
        <begin position="1"/>
        <end position="25"/>
    </location>
</feature>
<keyword evidence="13" id="KW-0804">Transcription</keyword>
<feature type="compositionally biased region" description="Polar residues" evidence="16">
    <location>
        <begin position="217"/>
        <end position="232"/>
    </location>
</feature>
<dbReference type="Gene3D" id="1.10.10.10">
    <property type="entry name" value="Winged helix-like DNA-binding domain superfamily/Winged helix DNA-binding domain"/>
    <property type="match status" value="1"/>
</dbReference>
<dbReference type="SUPFAM" id="SSF46689">
    <property type="entry name" value="Homeodomain-like"/>
    <property type="match status" value="2"/>
</dbReference>
<dbReference type="GO" id="GO:0005634">
    <property type="term" value="C:nucleus"/>
    <property type="evidence" value="ECO:0007669"/>
    <property type="project" value="UniProtKB-SubCell"/>
</dbReference>
<sequence>NMEDEVDVDIEGDDFDSNPWELDSSISPENREAIERMLLEEQYPLTTADRLQRVQQSLHSTSASASSRWSKQEKELFEEGLAQYGRRWTKIAKLVDTRSVLQVKSYARQYFKHKVRLPDCFHTDIKHLRPPRPTMTNAVRIERLSDDEDVDITDDLSEGEGEDMKIEPSGPAGQPQTDQSPPSSFNLFCAEEDRKTTSDENLVKTEPPEAEAETESKLTTNPGDEQSCQSHTLAHDGQLTEEDPEEQQEEEEEDEEVEELKAPEQEVEMDTEMITEDEKQAIPEFFEGRPSKTPERYLKIRNYILDQWCKPRYLNKTSVRPGLKNCGDVNCIGRIHTYLELIGAINFNCEQAVYNRPKVVDRTKPKEGKDVLEAYQLAQRLQSMRTRKRRVRDVWGNWCDARDLEGQTYEHLSAEELAQRREEMKKQPKPGKTSRYRGSFDPFQLIPCRSFERDCLRVSSSRVQHAHVSRGEVIGLLGGTFNQEEKVLKIRAAEPCNSVSTGLQCEMDPVSQTQACDVLSSLGFSVVGWYHSHPSFHPNPSVRDINTQDQFQSYFSRGGAPFIGMIVSPYDPANPSTHSQITCLLEGSVDRPEVRSSTRVSGNQDCKFPAARWCFDCGLRCSFSLKSLLWLCRSVQMDRLFRRDSSLTCLEKVNLTLCLFQLDTLALPDGEGDQVLSEIQALFLSDFVSKQKSSCKEEEQHLNISKFFPPPLSFHLRFHV</sequence>
<keyword evidence="23" id="KW-1185">Reference proteome</keyword>
<evidence type="ECO:0000256" key="3">
    <source>
        <dbReference type="ARBA" id="ARBA00022670"/>
    </source>
</evidence>
<keyword evidence="10" id="KW-0482">Metalloprotease</keyword>
<dbReference type="InterPro" id="IPR009057">
    <property type="entry name" value="Homeodomain-like_sf"/>
</dbReference>
<evidence type="ECO:0000256" key="7">
    <source>
        <dbReference type="ARBA" id="ARBA00022833"/>
    </source>
</evidence>
<dbReference type="PROSITE" id="PS51294">
    <property type="entry name" value="HTH_MYB"/>
    <property type="match status" value="1"/>
</dbReference>
<dbReference type="PROSITE" id="PS50934">
    <property type="entry name" value="SWIRM"/>
    <property type="match status" value="1"/>
</dbReference>
<feature type="compositionally biased region" description="Acidic residues" evidence="16">
    <location>
        <begin position="239"/>
        <end position="258"/>
    </location>
</feature>
<comment type="subcellular location">
    <subcellularLocation>
        <location evidence="1">Nucleus</location>
    </subcellularLocation>
</comment>
<feature type="compositionally biased region" description="Acidic residues" evidence="16">
    <location>
        <begin position="145"/>
        <end position="161"/>
    </location>
</feature>
<evidence type="ECO:0000256" key="5">
    <source>
        <dbReference type="ARBA" id="ARBA00022786"/>
    </source>
</evidence>
<feature type="region of interest" description="Disordered" evidence="16">
    <location>
        <begin position="128"/>
        <end position="269"/>
    </location>
</feature>
<dbReference type="Proteomes" id="UP000261500">
    <property type="component" value="Unplaced"/>
</dbReference>
<dbReference type="InterPro" id="IPR017884">
    <property type="entry name" value="SANT_dom"/>
</dbReference>
<dbReference type="PROSITE" id="PS50249">
    <property type="entry name" value="MPN"/>
    <property type="match status" value="1"/>
</dbReference>
<evidence type="ECO:0000259" key="19">
    <source>
        <dbReference type="PROSITE" id="PS50934"/>
    </source>
</evidence>
<keyword evidence="8" id="KW-0156">Chromatin regulator</keyword>
<evidence type="ECO:0000256" key="2">
    <source>
        <dbReference type="ARBA" id="ARBA00007194"/>
    </source>
</evidence>
<reference evidence="22" key="1">
    <citation type="submission" date="2025-08" db="UniProtKB">
        <authorList>
            <consortium name="Ensembl"/>
        </authorList>
    </citation>
    <scope>IDENTIFICATION</scope>
</reference>
<keyword evidence="6" id="KW-0378">Hydrolase</keyword>
<feature type="domain" description="HTH myb-type" evidence="21">
    <location>
        <begin position="68"/>
        <end position="115"/>
    </location>
</feature>
<evidence type="ECO:0000256" key="12">
    <source>
        <dbReference type="ARBA" id="ARBA00023159"/>
    </source>
</evidence>
<dbReference type="AlphaFoldDB" id="A0A3B3UIV8"/>
<dbReference type="InterPro" id="IPR000555">
    <property type="entry name" value="JAMM/MPN+_dom"/>
</dbReference>
<dbReference type="InterPro" id="IPR050242">
    <property type="entry name" value="JAMM_MPN+_peptidase_M67A"/>
</dbReference>
<dbReference type="FunFam" id="1.10.10.10:FF:000193">
    <property type="entry name" value="histone H2A deubiquitinase MYSM1 isoform X1"/>
    <property type="match status" value="1"/>
</dbReference>
<dbReference type="InterPro" id="IPR036388">
    <property type="entry name" value="WH-like_DNA-bd_sf"/>
</dbReference>
<evidence type="ECO:0000256" key="8">
    <source>
        <dbReference type="ARBA" id="ARBA00022853"/>
    </source>
</evidence>
<dbReference type="GeneTree" id="ENSGT00940000157721"/>
<feature type="compositionally biased region" description="Acidic residues" evidence="16">
    <location>
        <begin position="1"/>
        <end position="16"/>
    </location>
</feature>